<evidence type="ECO:0000256" key="3">
    <source>
        <dbReference type="ARBA" id="ARBA00022576"/>
    </source>
</evidence>
<sequence length="360" mass="40301">MTQLLTTPLHAWHVAYGAKMVPFAGWEMPVQYTGILEEHHHTRSKASIFDICHMGEFKLKGARAKEQLSRLVTHNLETLGPGRCRYGFLLNEEGGILDDLIVYCITDDEYMLVVNSARISSDFAWIKAHLSDDVFFDDMSELMAKIDIQGPLACSALNTVTGLDWSFLRFFAFKKAEFQNDTFLVSRTGYTGELGYELYIREEAAERLWEALLDHPDVLPAGLGARDTLRLESGLSLYGQDLDEEHTPAESGCGFFLKSNAEYIGKDKAHTVRELLIPLVMEGRRAARHNDPVFLPSGEEVGRVTSGSFAPSLGYAIALAYVKKEYADQVDFLAGKGKKKIQARKTELPFYRDGTARTAL</sequence>
<name>A0A1T4W2S3_9BACT</name>
<gene>
    <name evidence="10" type="ORF">SAMN02745702_01505</name>
</gene>
<dbReference type="PANTHER" id="PTHR43757">
    <property type="entry name" value="AMINOMETHYLTRANSFERASE"/>
    <property type="match status" value="1"/>
</dbReference>
<dbReference type="RefSeq" id="WP_078684786.1">
    <property type="nucleotide sequence ID" value="NZ_FUYA01000004.1"/>
</dbReference>
<accession>A0A1T4W2S3</accession>
<evidence type="ECO:0000256" key="5">
    <source>
        <dbReference type="ARBA" id="ARBA00031395"/>
    </source>
</evidence>
<dbReference type="GO" id="GO:0004047">
    <property type="term" value="F:aminomethyltransferase activity"/>
    <property type="evidence" value="ECO:0007669"/>
    <property type="project" value="UniProtKB-EC"/>
</dbReference>
<comment type="similarity">
    <text evidence="1">Belongs to the GcvT family.</text>
</comment>
<dbReference type="AlphaFoldDB" id="A0A1T4W2S3"/>
<dbReference type="PANTHER" id="PTHR43757:SF2">
    <property type="entry name" value="AMINOMETHYLTRANSFERASE, MITOCHONDRIAL"/>
    <property type="match status" value="1"/>
</dbReference>
<evidence type="ECO:0000256" key="4">
    <source>
        <dbReference type="ARBA" id="ARBA00022679"/>
    </source>
</evidence>
<dbReference type="PIRSF" id="PIRSF006487">
    <property type="entry name" value="GcvT"/>
    <property type="match status" value="1"/>
</dbReference>
<evidence type="ECO:0000259" key="8">
    <source>
        <dbReference type="Pfam" id="PF01571"/>
    </source>
</evidence>
<dbReference type="GO" id="GO:0006546">
    <property type="term" value="P:glycine catabolic process"/>
    <property type="evidence" value="ECO:0007669"/>
    <property type="project" value="InterPro"/>
</dbReference>
<keyword evidence="10" id="KW-0489">Methyltransferase</keyword>
<dbReference type="InterPro" id="IPR006223">
    <property type="entry name" value="GcvT"/>
</dbReference>
<evidence type="ECO:0000256" key="7">
    <source>
        <dbReference type="PIRSR" id="PIRSR006487-1"/>
    </source>
</evidence>
<evidence type="ECO:0000313" key="11">
    <source>
        <dbReference type="Proteomes" id="UP000189733"/>
    </source>
</evidence>
<evidence type="ECO:0000256" key="6">
    <source>
        <dbReference type="ARBA" id="ARBA00047665"/>
    </source>
</evidence>
<dbReference type="NCBIfam" id="TIGR00528">
    <property type="entry name" value="gcvT"/>
    <property type="match status" value="1"/>
</dbReference>
<organism evidence="10 11">
    <name type="scientific">Desulfobaculum bizertense DSM 18034</name>
    <dbReference type="NCBI Taxonomy" id="1121442"/>
    <lineage>
        <taxon>Bacteria</taxon>
        <taxon>Pseudomonadati</taxon>
        <taxon>Thermodesulfobacteriota</taxon>
        <taxon>Desulfovibrionia</taxon>
        <taxon>Desulfovibrionales</taxon>
        <taxon>Desulfovibrionaceae</taxon>
        <taxon>Desulfobaculum</taxon>
    </lineage>
</organism>
<evidence type="ECO:0000256" key="2">
    <source>
        <dbReference type="ARBA" id="ARBA00012616"/>
    </source>
</evidence>
<dbReference type="Pfam" id="PF08669">
    <property type="entry name" value="GCV_T_C"/>
    <property type="match status" value="1"/>
</dbReference>
<keyword evidence="3" id="KW-0032">Aminotransferase</keyword>
<dbReference type="FunFam" id="3.30.70.1400:FF:000001">
    <property type="entry name" value="Aminomethyltransferase"/>
    <property type="match status" value="1"/>
</dbReference>
<evidence type="ECO:0000313" key="10">
    <source>
        <dbReference type="EMBL" id="SKA71523.1"/>
    </source>
</evidence>
<dbReference type="InterPro" id="IPR013977">
    <property type="entry name" value="GcvT_C"/>
</dbReference>
<dbReference type="NCBIfam" id="NF001567">
    <property type="entry name" value="PRK00389.1"/>
    <property type="match status" value="1"/>
</dbReference>
<keyword evidence="11" id="KW-1185">Reference proteome</keyword>
<dbReference type="GO" id="GO:0008168">
    <property type="term" value="F:methyltransferase activity"/>
    <property type="evidence" value="ECO:0007669"/>
    <property type="project" value="UniProtKB-KW"/>
</dbReference>
<feature type="binding site" evidence="7">
    <location>
        <position position="197"/>
    </location>
    <ligand>
        <name>substrate</name>
    </ligand>
</feature>
<dbReference type="GO" id="GO:0008483">
    <property type="term" value="F:transaminase activity"/>
    <property type="evidence" value="ECO:0007669"/>
    <property type="project" value="UniProtKB-KW"/>
</dbReference>
<evidence type="ECO:0000259" key="9">
    <source>
        <dbReference type="Pfam" id="PF08669"/>
    </source>
</evidence>
<dbReference type="SUPFAM" id="SSF103025">
    <property type="entry name" value="Folate-binding domain"/>
    <property type="match status" value="1"/>
</dbReference>
<dbReference type="Gene3D" id="3.30.70.1400">
    <property type="entry name" value="Aminomethyltransferase beta-barrel domains"/>
    <property type="match status" value="1"/>
</dbReference>
<dbReference type="InterPro" id="IPR029043">
    <property type="entry name" value="GcvT/YgfZ_C"/>
</dbReference>
<feature type="domain" description="GCVT N-terminal" evidence="8">
    <location>
        <begin position="9"/>
        <end position="259"/>
    </location>
</feature>
<keyword evidence="4 10" id="KW-0808">Transferase</keyword>
<dbReference type="Gene3D" id="4.10.1250.10">
    <property type="entry name" value="Aminomethyltransferase fragment"/>
    <property type="match status" value="1"/>
</dbReference>
<dbReference type="Gene3D" id="3.30.1360.120">
    <property type="entry name" value="Probable tRNA modification gtpase trme, domain 1"/>
    <property type="match status" value="1"/>
</dbReference>
<proteinExistence type="inferred from homology"/>
<dbReference type="EMBL" id="FUYA01000004">
    <property type="protein sequence ID" value="SKA71523.1"/>
    <property type="molecule type" value="Genomic_DNA"/>
</dbReference>
<dbReference type="OrthoDB" id="9774591at2"/>
<dbReference type="SUPFAM" id="SSF101790">
    <property type="entry name" value="Aminomethyltransferase beta-barrel domain"/>
    <property type="match status" value="1"/>
</dbReference>
<dbReference type="InterPro" id="IPR027266">
    <property type="entry name" value="TrmE/GcvT-like"/>
</dbReference>
<feature type="domain" description="Aminomethyltransferase C-terminal" evidence="9">
    <location>
        <begin position="277"/>
        <end position="351"/>
    </location>
</feature>
<dbReference type="GO" id="GO:0032259">
    <property type="term" value="P:methylation"/>
    <property type="evidence" value="ECO:0007669"/>
    <property type="project" value="UniProtKB-KW"/>
</dbReference>
<dbReference type="InterPro" id="IPR006222">
    <property type="entry name" value="GCVT_N"/>
</dbReference>
<protein>
    <recommendedName>
        <fullName evidence="2">aminomethyltransferase</fullName>
        <ecNumber evidence="2">2.1.2.10</ecNumber>
    </recommendedName>
    <alternativeName>
        <fullName evidence="5">Glycine cleavage system T protein</fullName>
    </alternativeName>
</protein>
<dbReference type="Gene3D" id="2.40.30.110">
    <property type="entry name" value="Aminomethyltransferase beta-barrel domains"/>
    <property type="match status" value="1"/>
</dbReference>
<comment type="catalytic activity">
    <reaction evidence="6">
        <text>N(6)-[(R)-S(8)-aminomethyldihydrolipoyl]-L-lysyl-[protein] + (6S)-5,6,7,8-tetrahydrofolate = N(6)-[(R)-dihydrolipoyl]-L-lysyl-[protein] + (6R)-5,10-methylene-5,6,7,8-tetrahydrofolate + NH4(+)</text>
        <dbReference type="Rhea" id="RHEA:16945"/>
        <dbReference type="Rhea" id="RHEA-COMP:10475"/>
        <dbReference type="Rhea" id="RHEA-COMP:10492"/>
        <dbReference type="ChEBI" id="CHEBI:15636"/>
        <dbReference type="ChEBI" id="CHEBI:28938"/>
        <dbReference type="ChEBI" id="CHEBI:57453"/>
        <dbReference type="ChEBI" id="CHEBI:83100"/>
        <dbReference type="ChEBI" id="CHEBI:83143"/>
        <dbReference type="EC" id="2.1.2.10"/>
    </reaction>
</comment>
<dbReference type="EC" id="2.1.2.10" evidence="2"/>
<dbReference type="STRING" id="1121442.SAMN02745702_01505"/>
<evidence type="ECO:0000256" key="1">
    <source>
        <dbReference type="ARBA" id="ARBA00008609"/>
    </source>
</evidence>
<dbReference type="Proteomes" id="UP000189733">
    <property type="component" value="Unassembled WGS sequence"/>
</dbReference>
<dbReference type="InterPro" id="IPR028896">
    <property type="entry name" value="GcvT/YgfZ/DmdA"/>
</dbReference>
<reference evidence="10 11" key="1">
    <citation type="submission" date="2017-02" db="EMBL/GenBank/DDBJ databases">
        <authorList>
            <person name="Peterson S.W."/>
        </authorList>
    </citation>
    <scope>NUCLEOTIDE SEQUENCE [LARGE SCALE GENOMIC DNA]</scope>
    <source>
        <strain evidence="10 11">DSM 18034</strain>
    </source>
</reference>
<dbReference type="GO" id="GO:0005960">
    <property type="term" value="C:glycine cleavage complex"/>
    <property type="evidence" value="ECO:0007669"/>
    <property type="project" value="InterPro"/>
</dbReference>
<dbReference type="Pfam" id="PF01571">
    <property type="entry name" value="GCV_T"/>
    <property type="match status" value="1"/>
</dbReference>